<protein>
    <recommendedName>
        <fullName evidence="3">Sigma-54 factor interaction domain-containing protein</fullName>
    </recommendedName>
</protein>
<dbReference type="InterPro" id="IPR027417">
    <property type="entry name" value="P-loop_NTPase"/>
</dbReference>
<proteinExistence type="predicted"/>
<evidence type="ECO:0000256" key="2">
    <source>
        <dbReference type="ARBA" id="ARBA00022840"/>
    </source>
</evidence>
<organism evidence="4">
    <name type="scientific">marine sediment metagenome</name>
    <dbReference type="NCBI Taxonomy" id="412755"/>
    <lineage>
        <taxon>unclassified sequences</taxon>
        <taxon>metagenomes</taxon>
        <taxon>ecological metagenomes</taxon>
    </lineage>
</organism>
<dbReference type="EMBL" id="BART01007327">
    <property type="protein sequence ID" value="GAG56300.1"/>
    <property type="molecule type" value="Genomic_DNA"/>
</dbReference>
<reference evidence="4" key="1">
    <citation type="journal article" date="2014" name="Front. Microbiol.">
        <title>High frequency of phylogenetically diverse reductive dehalogenase-homologous genes in deep subseafloor sedimentary metagenomes.</title>
        <authorList>
            <person name="Kawai M."/>
            <person name="Futagami T."/>
            <person name="Toyoda A."/>
            <person name="Takaki Y."/>
            <person name="Nishi S."/>
            <person name="Hori S."/>
            <person name="Arai W."/>
            <person name="Tsubouchi T."/>
            <person name="Morono Y."/>
            <person name="Uchiyama I."/>
            <person name="Ito T."/>
            <person name="Fujiyama A."/>
            <person name="Inagaki F."/>
            <person name="Takami H."/>
        </authorList>
    </citation>
    <scope>NUCLEOTIDE SEQUENCE</scope>
    <source>
        <strain evidence="4">Expedition CK06-06</strain>
    </source>
</reference>
<dbReference type="FunFam" id="3.40.50.300:FF:000006">
    <property type="entry name" value="DNA-binding transcriptional regulator NtrC"/>
    <property type="match status" value="1"/>
</dbReference>
<dbReference type="InterPro" id="IPR025943">
    <property type="entry name" value="Sigma_54_int_dom_ATP-bd_2"/>
</dbReference>
<evidence type="ECO:0000259" key="3">
    <source>
        <dbReference type="PROSITE" id="PS50045"/>
    </source>
</evidence>
<sequence>MVARQIHYAGDRADRVFVPVDCATLTGQLFESQLFGHVRGAFTGAVDNTLGFFRAADGGTIFLDEISEIPFELQAKLLRVLQESSVTPLGSTKFYPIDVRVLCATSRNLHDMVEEGTFRADLYYRLNVVNLEIPPLRRRKADILPLAEYFLTNQAAFYGEPPKVL</sequence>
<accession>X0YJV4</accession>
<dbReference type="PANTHER" id="PTHR32071:SF113">
    <property type="entry name" value="ALGINATE BIOSYNTHESIS TRANSCRIPTIONAL REGULATORY PROTEIN ALGB"/>
    <property type="match status" value="1"/>
</dbReference>
<comment type="caution">
    <text evidence="4">The sequence shown here is derived from an EMBL/GenBank/DDBJ whole genome shotgun (WGS) entry which is preliminary data.</text>
</comment>
<dbReference type="PROSITE" id="PS50045">
    <property type="entry name" value="SIGMA54_INTERACT_4"/>
    <property type="match status" value="1"/>
</dbReference>
<dbReference type="GO" id="GO:0006355">
    <property type="term" value="P:regulation of DNA-templated transcription"/>
    <property type="evidence" value="ECO:0007669"/>
    <property type="project" value="InterPro"/>
</dbReference>
<dbReference type="CDD" id="cd00009">
    <property type="entry name" value="AAA"/>
    <property type="match status" value="1"/>
</dbReference>
<name>X0YJV4_9ZZZZ</name>
<keyword evidence="2" id="KW-0067">ATP-binding</keyword>
<dbReference type="PANTHER" id="PTHR32071">
    <property type="entry name" value="TRANSCRIPTIONAL REGULATORY PROTEIN"/>
    <property type="match status" value="1"/>
</dbReference>
<dbReference type="Gene3D" id="3.40.50.300">
    <property type="entry name" value="P-loop containing nucleotide triphosphate hydrolases"/>
    <property type="match status" value="1"/>
</dbReference>
<evidence type="ECO:0000313" key="4">
    <source>
        <dbReference type="EMBL" id="GAG56300.1"/>
    </source>
</evidence>
<dbReference type="GO" id="GO:0005524">
    <property type="term" value="F:ATP binding"/>
    <property type="evidence" value="ECO:0007669"/>
    <property type="project" value="UniProtKB-KW"/>
</dbReference>
<gene>
    <name evidence="4" type="ORF">S01H4_16699</name>
</gene>
<evidence type="ECO:0000256" key="1">
    <source>
        <dbReference type="ARBA" id="ARBA00022741"/>
    </source>
</evidence>
<dbReference type="PROSITE" id="PS00676">
    <property type="entry name" value="SIGMA54_INTERACT_2"/>
    <property type="match status" value="1"/>
</dbReference>
<feature type="domain" description="Sigma-54 factor interaction" evidence="3">
    <location>
        <begin position="1"/>
        <end position="165"/>
    </location>
</feature>
<dbReference type="InterPro" id="IPR002078">
    <property type="entry name" value="Sigma_54_int"/>
</dbReference>
<dbReference type="AlphaFoldDB" id="X0YJV4"/>
<dbReference type="SUPFAM" id="SSF52540">
    <property type="entry name" value="P-loop containing nucleoside triphosphate hydrolases"/>
    <property type="match status" value="1"/>
</dbReference>
<dbReference type="Pfam" id="PF00158">
    <property type="entry name" value="Sigma54_activat"/>
    <property type="match status" value="1"/>
</dbReference>
<keyword evidence="1" id="KW-0547">Nucleotide-binding</keyword>
<feature type="non-terminal residue" evidence="4">
    <location>
        <position position="165"/>
    </location>
</feature>